<name>A0A2W4VUY9_9CYAN</name>
<feature type="compositionally biased region" description="Pro residues" evidence="2">
    <location>
        <begin position="247"/>
        <end position="257"/>
    </location>
</feature>
<dbReference type="AlphaFoldDB" id="A0A2W4VUY9"/>
<sequence length="257" mass="27478">MSLKIIVEVDGQSEQQITPVVAQFVALCSQASIKQEANQPGLNKQSQSVEVAHSTDFYRDNLALLQQTQRLVAQNQRLQEQLNQSQRLLAGTPAAKALLSQAGDSGPGGAVSVDAKSATASTATDSQKSQPPALPAQYQAGRANAVCRQLARRLLALTRGRWAAFQPQRWLLFLLMGGVTYGALALWPKLIEQLGSKPEFVESAQERPGEVAPTPESTQPEVPKAAQSDRPPQPTKPAAPTSKAGSHPPPPPAFQQP</sequence>
<accession>A0A2W4VUY9</accession>
<feature type="region of interest" description="Disordered" evidence="2">
    <location>
        <begin position="201"/>
        <end position="257"/>
    </location>
</feature>
<evidence type="ECO:0000313" key="4">
    <source>
        <dbReference type="Proteomes" id="UP000249354"/>
    </source>
</evidence>
<organism evidence="3 4">
    <name type="scientific">Leptolyngbya foveolarum</name>
    <dbReference type="NCBI Taxonomy" id="47253"/>
    <lineage>
        <taxon>Bacteria</taxon>
        <taxon>Bacillati</taxon>
        <taxon>Cyanobacteriota</taxon>
        <taxon>Cyanophyceae</taxon>
        <taxon>Leptolyngbyales</taxon>
        <taxon>Leptolyngbyaceae</taxon>
        <taxon>Leptolyngbya group</taxon>
        <taxon>Leptolyngbya</taxon>
    </lineage>
</organism>
<feature type="coiled-coil region" evidence="1">
    <location>
        <begin position="61"/>
        <end position="88"/>
    </location>
</feature>
<dbReference type="EMBL" id="QBMC01000210">
    <property type="protein sequence ID" value="PZO10708.1"/>
    <property type="molecule type" value="Genomic_DNA"/>
</dbReference>
<evidence type="ECO:0000256" key="2">
    <source>
        <dbReference type="SAM" id="MobiDB-lite"/>
    </source>
</evidence>
<keyword evidence="1" id="KW-0175">Coiled coil</keyword>
<comment type="caution">
    <text evidence="3">The sequence shown here is derived from an EMBL/GenBank/DDBJ whole genome shotgun (WGS) entry which is preliminary data.</text>
</comment>
<feature type="compositionally biased region" description="Low complexity" evidence="2">
    <location>
        <begin position="110"/>
        <end position="130"/>
    </location>
</feature>
<gene>
    <name evidence="3" type="ORF">DCF25_20305</name>
</gene>
<dbReference type="Proteomes" id="UP000249354">
    <property type="component" value="Unassembled WGS sequence"/>
</dbReference>
<protein>
    <submittedName>
        <fullName evidence="3">Uncharacterized protein</fullName>
    </submittedName>
</protein>
<evidence type="ECO:0000313" key="3">
    <source>
        <dbReference type="EMBL" id="PZO10708.1"/>
    </source>
</evidence>
<feature type="region of interest" description="Disordered" evidence="2">
    <location>
        <begin position="100"/>
        <end position="134"/>
    </location>
</feature>
<evidence type="ECO:0000256" key="1">
    <source>
        <dbReference type="SAM" id="Coils"/>
    </source>
</evidence>
<proteinExistence type="predicted"/>
<reference evidence="3 4" key="2">
    <citation type="submission" date="2018-06" db="EMBL/GenBank/DDBJ databases">
        <title>Metagenomic assembly of (sub)arctic Cyanobacteria and their associated microbiome from non-axenic cultures.</title>
        <authorList>
            <person name="Baurain D."/>
        </authorList>
    </citation>
    <scope>NUCLEOTIDE SEQUENCE [LARGE SCALE GENOMIC DNA]</scope>
    <source>
        <strain evidence="3">ULC129bin1</strain>
    </source>
</reference>
<reference evidence="4" key="1">
    <citation type="submission" date="2018-04" db="EMBL/GenBank/DDBJ databases">
        <authorList>
            <person name="Cornet L."/>
        </authorList>
    </citation>
    <scope>NUCLEOTIDE SEQUENCE [LARGE SCALE GENOMIC DNA]</scope>
</reference>